<gene>
    <name evidence="9" type="primary">CYCLIN-1</name>
</gene>
<dbReference type="InterPro" id="IPR046965">
    <property type="entry name" value="Cyclin_A/B-like"/>
</dbReference>
<evidence type="ECO:0000256" key="4">
    <source>
        <dbReference type="ARBA" id="ARBA00023306"/>
    </source>
</evidence>
<proteinExistence type="evidence at transcript level"/>
<dbReference type="Pfam" id="PF02984">
    <property type="entry name" value="Cyclin_C"/>
    <property type="match status" value="1"/>
</dbReference>
<dbReference type="InterPro" id="IPR013763">
    <property type="entry name" value="Cyclin-like_dom"/>
</dbReference>
<protein>
    <submittedName>
        <fullName evidence="9">G2/mitotic-specific cyclin S13-7-like isoform X1</fullName>
    </submittedName>
</protein>
<dbReference type="GO" id="GO:0051301">
    <property type="term" value="P:cell division"/>
    <property type="evidence" value="ECO:0007669"/>
    <property type="project" value="UniProtKB-KW"/>
</dbReference>
<dbReference type="SUPFAM" id="SSF47954">
    <property type="entry name" value="Cyclin-like"/>
    <property type="match status" value="2"/>
</dbReference>
<feature type="compositionally biased region" description="Polar residues" evidence="6">
    <location>
        <begin position="1"/>
        <end position="14"/>
    </location>
</feature>
<dbReference type="InterPro" id="IPR048258">
    <property type="entry name" value="Cyclins_cyclin-box"/>
</dbReference>
<feature type="domain" description="Cyclin-like" evidence="7">
    <location>
        <begin position="310"/>
        <end position="392"/>
    </location>
</feature>
<reference evidence="9" key="1">
    <citation type="submission" date="2014-09" db="EMBL/GenBank/DDBJ databases">
        <title>Transcriptome-wide evaluation of reference genes for quantitative real-time PCR in Ornithogalum saundersiae tissues during plant development and under stress conditions.</title>
        <authorList>
            <person name="Kong J.-Q."/>
        </authorList>
    </citation>
    <scope>NUCLEOTIDE SEQUENCE</scope>
</reference>
<dbReference type="PIRSF" id="PIRSF001771">
    <property type="entry name" value="Cyclin_A_B_D_E"/>
    <property type="match status" value="1"/>
</dbReference>
<dbReference type="GO" id="GO:0010332">
    <property type="term" value="P:response to gamma radiation"/>
    <property type="evidence" value="ECO:0007669"/>
    <property type="project" value="UniProtKB-ARBA"/>
</dbReference>
<evidence type="ECO:0000256" key="2">
    <source>
        <dbReference type="ARBA" id="ARBA00022618"/>
    </source>
</evidence>
<dbReference type="Gene3D" id="1.10.472.10">
    <property type="entry name" value="Cyclin-like"/>
    <property type="match status" value="2"/>
</dbReference>
<dbReference type="SMART" id="SM00385">
    <property type="entry name" value="CYCLIN"/>
    <property type="match status" value="2"/>
</dbReference>
<dbReference type="EMBL" id="KM978016">
    <property type="protein sequence ID" value="AIZ68199.1"/>
    <property type="molecule type" value="mRNA"/>
</dbReference>
<dbReference type="AlphaFoldDB" id="A0A0A7LWN4"/>
<accession>A0A0A7LWN4</accession>
<dbReference type="GO" id="GO:0044772">
    <property type="term" value="P:mitotic cell cycle phase transition"/>
    <property type="evidence" value="ECO:0007669"/>
    <property type="project" value="InterPro"/>
</dbReference>
<dbReference type="InterPro" id="IPR039361">
    <property type="entry name" value="Cyclin"/>
</dbReference>
<name>A0A0A7LWN4_ALBBR</name>
<dbReference type="FunFam" id="1.10.472.10:FF:000032">
    <property type="entry name" value="G2/mitotic-specific cyclin-1"/>
    <property type="match status" value="1"/>
</dbReference>
<sequence length="429" mass="47772">MSTKQQAAVPQTQRGGIVPKGKPKNAAAGQRRALGDIGNLVAARAVVVEGKPLPQISRPITRSVAQLIANAQAQNKKPVDIAVDVPVRKARVRETKPKVVVKPKPEEVIEISPDTNEVTKEKSTSKKNRKKAVNTMTSVLTARSKAACGISEKLKDPPVPDIDASDVGDQLAVVDYVEDLYKFYKLVENSCRPHDYMGSQVEINEKMRAILGDWLIEVHHKFELMPETLYLTFHIIDRYLSMEQVLRRELQLVGVSSMLIASKYEEIWAPQVEDFMCISDRAYSQGQILGMEKSILNKLEWSLTVPTPYVFLARFIKAAMCDKEMEHMVFFFAELGLLQYSMVTHCPSMFAASAVYAARCTLKKTPLWTDTLKHHTGFSETQLMDCAQILVNSHSATPEGKLKAVYKKYSSVELGAVALHPPAIKMLGS</sequence>
<evidence type="ECO:0000256" key="5">
    <source>
        <dbReference type="RuleBase" id="RU000383"/>
    </source>
</evidence>
<keyword evidence="4" id="KW-0131">Cell cycle</keyword>
<dbReference type="SMART" id="SM01332">
    <property type="entry name" value="Cyclin_C"/>
    <property type="match status" value="1"/>
</dbReference>
<feature type="domain" description="Cyclin C-terminal" evidence="8">
    <location>
        <begin position="306"/>
        <end position="423"/>
    </location>
</feature>
<dbReference type="InterPro" id="IPR006671">
    <property type="entry name" value="Cyclin_N"/>
</dbReference>
<dbReference type="PROSITE" id="PS00292">
    <property type="entry name" value="CYCLINS"/>
    <property type="match status" value="1"/>
</dbReference>
<keyword evidence="3 5" id="KW-0195">Cyclin</keyword>
<organism evidence="9">
    <name type="scientific">Albuca bracteata</name>
    <name type="common">False sea onion</name>
    <name type="synonym">Ornithogalum longebracteatum</name>
    <dbReference type="NCBI Taxonomy" id="82047"/>
    <lineage>
        <taxon>Eukaryota</taxon>
        <taxon>Viridiplantae</taxon>
        <taxon>Streptophyta</taxon>
        <taxon>Embryophyta</taxon>
        <taxon>Tracheophyta</taxon>
        <taxon>Spermatophyta</taxon>
        <taxon>Magnoliopsida</taxon>
        <taxon>Liliopsida</taxon>
        <taxon>Asparagales</taxon>
        <taxon>Hyacinthaceae</taxon>
        <taxon>Ornithogaloideae</taxon>
        <taxon>Albuca</taxon>
    </lineage>
</organism>
<feature type="region of interest" description="Disordered" evidence="6">
    <location>
        <begin position="1"/>
        <end position="30"/>
    </location>
</feature>
<dbReference type="CDD" id="cd20511">
    <property type="entry name" value="CYCLIN_AtCycB-like_rpt2"/>
    <property type="match status" value="1"/>
</dbReference>
<dbReference type="GO" id="GO:0016538">
    <property type="term" value="F:cyclin-dependent protein serine/threonine kinase regulator activity"/>
    <property type="evidence" value="ECO:0007669"/>
    <property type="project" value="InterPro"/>
</dbReference>
<evidence type="ECO:0000259" key="7">
    <source>
        <dbReference type="SMART" id="SM00385"/>
    </source>
</evidence>
<evidence type="ECO:0000256" key="3">
    <source>
        <dbReference type="ARBA" id="ARBA00023127"/>
    </source>
</evidence>
<comment type="similarity">
    <text evidence="1">Belongs to the cyclin family. Cyclin AB subfamily.</text>
</comment>
<evidence type="ECO:0000259" key="8">
    <source>
        <dbReference type="SMART" id="SM01332"/>
    </source>
</evidence>
<dbReference type="InterPro" id="IPR036915">
    <property type="entry name" value="Cyclin-like_sf"/>
</dbReference>
<dbReference type="InterPro" id="IPR004367">
    <property type="entry name" value="Cyclin_C-dom"/>
</dbReference>
<evidence type="ECO:0000256" key="6">
    <source>
        <dbReference type="SAM" id="MobiDB-lite"/>
    </source>
</evidence>
<dbReference type="CDD" id="cd20567">
    <property type="entry name" value="CYCLIN_AtCycB-like_rpt1"/>
    <property type="match status" value="1"/>
</dbReference>
<feature type="domain" description="Cyclin-like" evidence="7">
    <location>
        <begin position="213"/>
        <end position="297"/>
    </location>
</feature>
<evidence type="ECO:0000313" key="9">
    <source>
        <dbReference type="EMBL" id="AIZ68199.1"/>
    </source>
</evidence>
<dbReference type="PANTHER" id="PTHR10177">
    <property type="entry name" value="CYCLINS"/>
    <property type="match status" value="1"/>
</dbReference>
<keyword evidence="2" id="KW-0132">Cell division</keyword>
<evidence type="ECO:0000256" key="1">
    <source>
        <dbReference type="ARBA" id="ARBA00006955"/>
    </source>
</evidence>
<dbReference type="Pfam" id="PF00134">
    <property type="entry name" value="Cyclin_N"/>
    <property type="match status" value="1"/>
</dbReference>